<evidence type="ECO:0000256" key="1">
    <source>
        <dbReference type="RuleBase" id="RU367007"/>
    </source>
</evidence>
<comment type="caution">
    <text evidence="1">Lacks conserved residue(s) required for the propagation of feature annotation.</text>
</comment>
<protein>
    <recommendedName>
        <fullName evidence="1">Polyprenol-phosphate-mannose--protein mannosyltransferase</fullName>
        <ecNumber evidence="1">2.4.1.-</ecNumber>
    </recommendedName>
</protein>
<feature type="transmembrane region" description="Helical" evidence="1">
    <location>
        <begin position="121"/>
        <end position="142"/>
    </location>
</feature>
<dbReference type="InterPro" id="IPR027005">
    <property type="entry name" value="PMT-like"/>
</dbReference>
<evidence type="ECO:0000313" key="3">
    <source>
        <dbReference type="EMBL" id="MBE9032664.1"/>
    </source>
</evidence>
<keyword evidence="1" id="KW-1003">Cell membrane</keyword>
<accession>A0A928VV77</accession>
<evidence type="ECO:0000313" key="4">
    <source>
        <dbReference type="Proteomes" id="UP000625316"/>
    </source>
</evidence>
<comment type="caution">
    <text evidence="3">The sequence shown here is derived from an EMBL/GenBank/DDBJ whole genome shotgun (WGS) entry which is preliminary data.</text>
</comment>
<dbReference type="EC" id="2.4.1.-" evidence="1"/>
<keyword evidence="1 3" id="KW-0808">Transferase</keyword>
<proteinExistence type="inferred from homology"/>
<feature type="transmembrane region" description="Helical" evidence="1">
    <location>
        <begin position="90"/>
        <end position="109"/>
    </location>
</feature>
<comment type="similarity">
    <text evidence="1">Belongs to the glycosyltransferase 39 family.</text>
</comment>
<feature type="non-terminal residue" evidence="3">
    <location>
        <position position="1"/>
    </location>
</feature>
<comment type="pathway">
    <text evidence="1">Protein modification; protein glycosylation.</text>
</comment>
<dbReference type="GO" id="GO:0004169">
    <property type="term" value="F:dolichyl-phosphate-mannose-protein mannosyltransferase activity"/>
    <property type="evidence" value="ECO:0007669"/>
    <property type="project" value="UniProtKB-UniRule"/>
</dbReference>
<gene>
    <name evidence="3" type="ORF">IQ266_23285</name>
</gene>
<dbReference type="Proteomes" id="UP000625316">
    <property type="component" value="Unassembled WGS sequence"/>
</dbReference>
<keyword evidence="1" id="KW-0472">Membrane</keyword>
<keyword evidence="4" id="KW-1185">Reference proteome</keyword>
<evidence type="ECO:0000259" key="2">
    <source>
        <dbReference type="Pfam" id="PF16192"/>
    </source>
</evidence>
<feature type="transmembrane region" description="Helical" evidence="1">
    <location>
        <begin position="23"/>
        <end position="44"/>
    </location>
</feature>
<name>A0A928VV77_9CYAN</name>
<organism evidence="3 4">
    <name type="scientific">Romeriopsis navalis LEGE 11480</name>
    <dbReference type="NCBI Taxonomy" id="2777977"/>
    <lineage>
        <taxon>Bacteria</taxon>
        <taxon>Bacillati</taxon>
        <taxon>Cyanobacteriota</taxon>
        <taxon>Cyanophyceae</taxon>
        <taxon>Leptolyngbyales</taxon>
        <taxon>Leptolyngbyaceae</taxon>
        <taxon>Romeriopsis</taxon>
        <taxon>Romeriopsis navalis</taxon>
    </lineage>
</organism>
<keyword evidence="1" id="KW-0812">Transmembrane</keyword>
<dbReference type="PANTHER" id="PTHR10050:SF53">
    <property type="entry name" value="CHROMOSOME UNDETERMINED SCAFFOLD_67, WHOLE GENOME SHOTGUN SEQUENCE"/>
    <property type="match status" value="1"/>
</dbReference>
<feature type="domain" description="Protein O-mannosyl-transferase C-terminal four TM" evidence="2">
    <location>
        <begin position="14"/>
        <end position="160"/>
    </location>
</feature>
<keyword evidence="1" id="KW-1133">Transmembrane helix</keyword>
<comment type="function">
    <text evidence="1">Protein O-mannosyltransferase that catalyzes the transfer of a single mannose residue from a polyprenol phospho-mannosyl lipidic donor to the hydroxyl group of selected serine and threonine residues in acceptor proteins.</text>
</comment>
<keyword evidence="1" id="KW-0328">Glycosyltransferase</keyword>
<feature type="transmembrane region" description="Helical" evidence="1">
    <location>
        <begin position="65"/>
        <end position="84"/>
    </location>
</feature>
<comment type="subcellular location">
    <subcellularLocation>
        <location evidence="1">Cell membrane</location>
    </subcellularLocation>
</comment>
<dbReference type="EMBL" id="JADEXQ010000118">
    <property type="protein sequence ID" value="MBE9032664.1"/>
    <property type="molecule type" value="Genomic_DNA"/>
</dbReference>
<dbReference type="Pfam" id="PF16192">
    <property type="entry name" value="PMT_4TMC"/>
    <property type="match status" value="1"/>
</dbReference>
<dbReference type="InterPro" id="IPR032421">
    <property type="entry name" value="PMT_4TMC"/>
</dbReference>
<reference evidence="3" key="1">
    <citation type="submission" date="2020-10" db="EMBL/GenBank/DDBJ databases">
        <authorList>
            <person name="Castelo-Branco R."/>
            <person name="Eusebio N."/>
            <person name="Adriana R."/>
            <person name="Vieira A."/>
            <person name="Brugerolle De Fraissinette N."/>
            <person name="Rezende De Castro R."/>
            <person name="Schneider M.P."/>
            <person name="Vasconcelos V."/>
            <person name="Leao P.N."/>
        </authorList>
    </citation>
    <scope>NUCLEOTIDE SEQUENCE</scope>
    <source>
        <strain evidence="3">LEGE 11480</strain>
    </source>
</reference>
<dbReference type="PANTHER" id="PTHR10050">
    <property type="entry name" value="DOLICHYL-PHOSPHATE-MANNOSE--PROTEIN MANNOSYLTRANSFERASE"/>
    <property type="match status" value="1"/>
</dbReference>
<dbReference type="AlphaFoldDB" id="A0A928VV77"/>
<dbReference type="GO" id="GO:0005886">
    <property type="term" value="C:plasma membrane"/>
    <property type="evidence" value="ECO:0007669"/>
    <property type="project" value="UniProtKB-SubCell"/>
</dbReference>
<sequence length="166" mass="18854">TATNGVVKPTGDIYAVHAMGNPILWWASTAATGGLLLTTIGAAWQRIKAWCNPSDRYHRMMAAPDFWIATYVLVNYLGNLLPWTGVTRCIFLYHYMGASIFSMIALAWWCDRAWRYPTFRLWVTFLGILIVGAFIFWLPVYLGLPLSSAEYQTRMWSKAWICGANC</sequence>